<feature type="transmembrane region" description="Helical" evidence="1">
    <location>
        <begin position="62"/>
        <end position="83"/>
    </location>
</feature>
<accession>A0A3R9Q9C2</accession>
<keyword evidence="1" id="KW-1133">Transmembrane helix</keyword>
<name>A0A3R9Q9C2_9BACT</name>
<feature type="transmembrane region" description="Helical" evidence="1">
    <location>
        <begin position="95"/>
        <end position="120"/>
    </location>
</feature>
<keyword evidence="3" id="KW-1185">Reference proteome</keyword>
<sequence length="156" mass="16816">MNTVTSTAVLQRPKLLTPILIGGFAAGLFDHLMAVHTFGWGVSRGVASGLLGKAAFQGGMGTWTLGLVLQFFIAISAAAIYCLASLRLRFLRDNWLVCGLFYGIAVYLVMNLIVLPLSAFPFPVGPFKVSTLIQGLLVHMILIGLPISFSLRRFSS</sequence>
<evidence type="ECO:0008006" key="4">
    <source>
        <dbReference type="Google" id="ProtNLM"/>
    </source>
</evidence>
<evidence type="ECO:0000313" key="3">
    <source>
        <dbReference type="Proteomes" id="UP000269669"/>
    </source>
</evidence>
<keyword evidence="1" id="KW-0812">Transmembrane</keyword>
<protein>
    <recommendedName>
        <fullName evidence="4">DUF1440 domain-containing protein</fullName>
    </recommendedName>
</protein>
<dbReference type="EMBL" id="RSDW01000001">
    <property type="protein sequence ID" value="RSL15754.1"/>
    <property type="molecule type" value="Genomic_DNA"/>
</dbReference>
<dbReference type="OrthoDB" id="118190at2"/>
<reference evidence="2 3" key="1">
    <citation type="submission" date="2018-12" db="EMBL/GenBank/DDBJ databases">
        <title>Sequencing of bacterial isolates from soil warming experiment in Harvard Forest, Massachusetts, USA.</title>
        <authorList>
            <person name="Deangelis K."/>
        </authorList>
    </citation>
    <scope>NUCLEOTIDE SEQUENCE [LARGE SCALE GENOMIC DNA]</scope>
    <source>
        <strain evidence="2 3">EB153</strain>
    </source>
</reference>
<dbReference type="Proteomes" id="UP000269669">
    <property type="component" value="Unassembled WGS sequence"/>
</dbReference>
<evidence type="ECO:0000313" key="2">
    <source>
        <dbReference type="EMBL" id="RSL15754.1"/>
    </source>
</evidence>
<keyword evidence="1" id="KW-0472">Membrane</keyword>
<evidence type="ECO:0000256" key="1">
    <source>
        <dbReference type="SAM" id="Phobius"/>
    </source>
</evidence>
<feature type="transmembrane region" description="Helical" evidence="1">
    <location>
        <begin position="132"/>
        <end position="151"/>
    </location>
</feature>
<comment type="caution">
    <text evidence="2">The sequence shown here is derived from an EMBL/GenBank/DDBJ whole genome shotgun (WGS) entry which is preliminary data.</text>
</comment>
<gene>
    <name evidence="2" type="ORF">EDE15_1256</name>
</gene>
<dbReference type="AlphaFoldDB" id="A0A3R9Q9C2"/>
<organism evidence="2 3">
    <name type="scientific">Edaphobacter aggregans</name>
    <dbReference type="NCBI Taxonomy" id="570835"/>
    <lineage>
        <taxon>Bacteria</taxon>
        <taxon>Pseudomonadati</taxon>
        <taxon>Acidobacteriota</taxon>
        <taxon>Terriglobia</taxon>
        <taxon>Terriglobales</taxon>
        <taxon>Acidobacteriaceae</taxon>
        <taxon>Edaphobacter</taxon>
    </lineage>
</organism>
<dbReference type="RefSeq" id="WP_125484464.1">
    <property type="nucleotide sequence ID" value="NZ_RSDW01000001.1"/>
</dbReference>
<proteinExistence type="predicted"/>
<feature type="transmembrane region" description="Helical" evidence="1">
    <location>
        <begin position="20"/>
        <end position="42"/>
    </location>
</feature>